<reference evidence="3" key="1">
    <citation type="submission" date="2022-11" db="UniProtKB">
        <authorList>
            <consortium name="WormBaseParasite"/>
        </authorList>
    </citation>
    <scope>IDENTIFICATION</scope>
</reference>
<dbReference type="Proteomes" id="UP000887572">
    <property type="component" value="Unplaced"/>
</dbReference>
<sequence>MNQIWLGNTAIVLLAIELKIGSGTEFEESEAEEGKKVLSMHREKIKPGMDKLIEDQQKDEKLQAVLKKINECRAKHSNENKTQTPSILAQNEKPKFSIVVARRHLSDPCASATSVWQCFRTSNGQVQARSGNQSCLETMVTEHQILFRQEQPHTTGSGLLGQKQLLTKGDNSQGYRIHFTSADNSCYSRIGMVGSDGGIQPINLGPVANRMVIHDQLAHTLGFCTNILALTTKLGFTRAIPTRVMWTSLIDKRSTLSSTGRVGRTLAPLHISAQV</sequence>
<protein>
    <submittedName>
        <fullName evidence="3">Metalloendopeptidase</fullName>
    </submittedName>
</protein>
<feature type="signal peptide" evidence="1">
    <location>
        <begin position="1"/>
        <end position="23"/>
    </location>
</feature>
<organism evidence="2 3">
    <name type="scientific">Globodera rostochiensis</name>
    <name type="common">Golden nematode worm</name>
    <name type="synonym">Heterodera rostochiensis</name>
    <dbReference type="NCBI Taxonomy" id="31243"/>
    <lineage>
        <taxon>Eukaryota</taxon>
        <taxon>Metazoa</taxon>
        <taxon>Ecdysozoa</taxon>
        <taxon>Nematoda</taxon>
        <taxon>Chromadorea</taxon>
        <taxon>Rhabditida</taxon>
        <taxon>Tylenchina</taxon>
        <taxon>Tylenchomorpha</taxon>
        <taxon>Tylenchoidea</taxon>
        <taxon>Heteroderidae</taxon>
        <taxon>Heteroderinae</taxon>
        <taxon>Globodera</taxon>
    </lineage>
</organism>
<name>A0A914HJB2_GLORO</name>
<keyword evidence="2" id="KW-1185">Reference proteome</keyword>
<evidence type="ECO:0000256" key="1">
    <source>
        <dbReference type="SAM" id="SignalP"/>
    </source>
</evidence>
<evidence type="ECO:0000313" key="3">
    <source>
        <dbReference type="WBParaSite" id="Gr19_v10_g1833.t1"/>
    </source>
</evidence>
<dbReference type="WBParaSite" id="Gr19_v10_g1833.t1">
    <property type="protein sequence ID" value="Gr19_v10_g1833.t1"/>
    <property type="gene ID" value="Gr19_v10_g1833"/>
</dbReference>
<evidence type="ECO:0000313" key="2">
    <source>
        <dbReference type="Proteomes" id="UP000887572"/>
    </source>
</evidence>
<accession>A0A914HJB2</accession>
<dbReference type="AlphaFoldDB" id="A0A914HJB2"/>
<proteinExistence type="predicted"/>
<keyword evidence="1" id="KW-0732">Signal</keyword>
<feature type="chain" id="PRO_5037333450" evidence="1">
    <location>
        <begin position="24"/>
        <end position="275"/>
    </location>
</feature>